<evidence type="ECO:0000313" key="2">
    <source>
        <dbReference type="EMBL" id="PHJ16144.1"/>
    </source>
</evidence>
<evidence type="ECO:0000313" key="3">
    <source>
        <dbReference type="Proteomes" id="UP000221165"/>
    </source>
</evidence>
<name>A0A2C6KIC2_9APIC</name>
<dbReference type="VEuPathDB" id="ToxoDB:CSUI_010044"/>
<organism evidence="2 3">
    <name type="scientific">Cystoisospora suis</name>
    <dbReference type="NCBI Taxonomy" id="483139"/>
    <lineage>
        <taxon>Eukaryota</taxon>
        <taxon>Sar</taxon>
        <taxon>Alveolata</taxon>
        <taxon>Apicomplexa</taxon>
        <taxon>Conoidasida</taxon>
        <taxon>Coccidia</taxon>
        <taxon>Eucoccidiorida</taxon>
        <taxon>Eimeriorina</taxon>
        <taxon>Sarcocystidae</taxon>
        <taxon>Cystoisospora</taxon>
    </lineage>
</organism>
<gene>
    <name evidence="2" type="ORF">CSUI_010044</name>
</gene>
<feature type="region of interest" description="Disordered" evidence="1">
    <location>
        <begin position="150"/>
        <end position="189"/>
    </location>
</feature>
<keyword evidence="3" id="KW-1185">Reference proteome</keyword>
<feature type="compositionally biased region" description="Basic and acidic residues" evidence="1">
    <location>
        <begin position="168"/>
        <end position="189"/>
    </location>
</feature>
<sequence>MPETSRSVTCGSGDRTRILPPPKYLCHLCGKLFSSFSLDLHTRSCRRKKGKQGLAAPPDLSPTPACRLEYNAWAANILLNKDILLPCPLCGLCVLPNRISAHLWKCRQRCPSILDESSLEIAVTVGVPANPYEQSGFLGIPLRRQERREEKKETALVDCGTPSQSGNRDTRRHADDQTRSPTAEVERKAAFASCERGGGTGARRLRQIDMARSLSFCRRGPVHMCGSRPASRTRLLREYAAEEELQANRTLLFWQRKGAAEYLRWINRSPALAE</sequence>
<proteinExistence type="predicted"/>
<reference evidence="2 3" key="1">
    <citation type="journal article" date="2017" name="Int. J. Parasitol.">
        <title>The genome of the protozoan parasite Cystoisospora suis and a reverse vaccinology approach to identify vaccine candidates.</title>
        <authorList>
            <person name="Palmieri N."/>
            <person name="Shrestha A."/>
            <person name="Ruttkowski B."/>
            <person name="Beck T."/>
            <person name="Vogl C."/>
            <person name="Tomley F."/>
            <person name="Blake D.P."/>
            <person name="Joachim A."/>
        </authorList>
    </citation>
    <scope>NUCLEOTIDE SEQUENCE [LARGE SCALE GENOMIC DNA]</scope>
    <source>
        <strain evidence="2 3">Wien I</strain>
    </source>
</reference>
<dbReference type="Proteomes" id="UP000221165">
    <property type="component" value="Unassembled WGS sequence"/>
</dbReference>
<dbReference type="EMBL" id="MIGC01006584">
    <property type="protein sequence ID" value="PHJ16144.1"/>
    <property type="molecule type" value="Genomic_DNA"/>
</dbReference>
<dbReference type="RefSeq" id="XP_067917874.1">
    <property type="nucleotide sequence ID" value="XM_068070151.1"/>
</dbReference>
<protein>
    <submittedName>
        <fullName evidence="2">Uncharacterized protein</fullName>
    </submittedName>
</protein>
<accession>A0A2C6KIC2</accession>
<dbReference type="GeneID" id="94433362"/>
<evidence type="ECO:0000256" key="1">
    <source>
        <dbReference type="SAM" id="MobiDB-lite"/>
    </source>
</evidence>
<comment type="caution">
    <text evidence="2">The sequence shown here is derived from an EMBL/GenBank/DDBJ whole genome shotgun (WGS) entry which is preliminary data.</text>
</comment>
<dbReference type="AlphaFoldDB" id="A0A2C6KIC2"/>